<comment type="caution">
    <text evidence="1">The sequence shown here is derived from an EMBL/GenBank/DDBJ whole genome shotgun (WGS) entry which is preliminary data.</text>
</comment>
<proteinExistence type="predicted"/>
<dbReference type="Proteomes" id="UP000587462">
    <property type="component" value="Unassembled WGS sequence"/>
</dbReference>
<evidence type="ECO:0008006" key="3">
    <source>
        <dbReference type="Google" id="ProtNLM"/>
    </source>
</evidence>
<protein>
    <recommendedName>
        <fullName evidence="3">Exo-alpha-sialidase</fullName>
    </recommendedName>
</protein>
<dbReference type="InterPro" id="IPR036278">
    <property type="entry name" value="Sialidase_sf"/>
</dbReference>
<reference evidence="1 2" key="1">
    <citation type="submission" date="2020-04" db="EMBL/GenBank/DDBJ databases">
        <title>Draft Genome Sequence of Streptomyces morookaense DSM 40503, an 8-azaguanine-producing strain.</title>
        <authorList>
            <person name="Qi J."/>
            <person name="Gao J.-M."/>
        </authorList>
    </citation>
    <scope>NUCLEOTIDE SEQUENCE [LARGE SCALE GENOMIC DNA]</scope>
    <source>
        <strain evidence="1 2">DSM 40503</strain>
    </source>
</reference>
<dbReference type="AlphaFoldDB" id="A0A7Y7E7H1"/>
<keyword evidence="2" id="KW-1185">Reference proteome</keyword>
<accession>A0A7Y7E7H1</accession>
<dbReference type="EMBL" id="JABBXF010000030">
    <property type="protein sequence ID" value="NVK78978.1"/>
    <property type="molecule type" value="Genomic_DNA"/>
</dbReference>
<evidence type="ECO:0000313" key="1">
    <source>
        <dbReference type="EMBL" id="NVK78978.1"/>
    </source>
</evidence>
<name>A0A7Y7E7H1_STRMO</name>
<dbReference type="RefSeq" id="WP_171081579.1">
    <property type="nucleotide sequence ID" value="NZ_BNBU01000006.1"/>
</dbReference>
<gene>
    <name evidence="1" type="ORF">HG542_15040</name>
</gene>
<evidence type="ECO:0000313" key="2">
    <source>
        <dbReference type="Proteomes" id="UP000587462"/>
    </source>
</evidence>
<sequence length="330" mass="34303">MPAATYLSIPEKNFIKGTPGGIMSRFSLSPDLTDKVVLGDTSDEAPALVSHDGRLFLSWKGSGNPQLNLMFSDDDGATFQGKVVFGDTSPHGPSLASQTDGLFLGWTGEGDGNLNVAQVALFADSQGGFGIEGLENKVVLGDTSDAGPALVSLNGTLYLAWRGSGNTQLNLMFSLDNGATFQGKTVFDDTSPHAPALVAHGDELFMAWTGEGGGNLNIAQVAFFADTQGGFGIQGLENKVVLGDTSDEGPALASFDGVLFLGWRGSGNTQLNLMFSQDNGATFEGKTVFDDTSPHAPALAPQADRLFMGWTGEGDGNLNVAVVAQSGGLR</sequence>
<organism evidence="1 2">
    <name type="scientific">Streptomyces morookaense</name>
    <name type="common">Streptoverticillium morookaense</name>
    <dbReference type="NCBI Taxonomy" id="1970"/>
    <lineage>
        <taxon>Bacteria</taxon>
        <taxon>Bacillati</taxon>
        <taxon>Actinomycetota</taxon>
        <taxon>Actinomycetes</taxon>
        <taxon>Kitasatosporales</taxon>
        <taxon>Streptomycetaceae</taxon>
        <taxon>Streptomyces</taxon>
    </lineage>
</organism>
<dbReference type="SUPFAM" id="SSF50939">
    <property type="entry name" value="Sialidases"/>
    <property type="match status" value="1"/>
</dbReference>